<organism evidence="2 3">
    <name type="scientific">Planomonospora alba</name>
    <dbReference type="NCBI Taxonomy" id="161354"/>
    <lineage>
        <taxon>Bacteria</taxon>
        <taxon>Bacillati</taxon>
        <taxon>Actinomycetota</taxon>
        <taxon>Actinomycetes</taxon>
        <taxon>Streptosporangiales</taxon>
        <taxon>Streptosporangiaceae</taxon>
        <taxon>Planomonospora</taxon>
    </lineage>
</organism>
<sequence>MTETAQTTRRSRERAQSRSGTAAGRKPAAAKPVQSVDPVELAGNGHADRPLTLTLPMITLQFRPPQVTGREIGQVLGIARSFLPPRERLAYYGGLGALAAFGLLEWPVAAAIGVGTVIAQRSRGGGGEESRARADGGGRASA</sequence>
<dbReference type="RefSeq" id="WP_344854691.1">
    <property type="nucleotide sequence ID" value="NZ_BAAAUT010000001.1"/>
</dbReference>
<reference evidence="3" key="1">
    <citation type="journal article" date="2019" name="Int. J. Syst. Evol. Microbiol.">
        <title>The Global Catalogue of Microorganisms (GCM) 10K type strain sequencing project: providing services to taxonomists for standard genome sequencing and annotation.</title>
        <authorList>
            <consortium name="The Broad Institute Genomics Platform"/>
            <consortium name="The Broad Institute Genome Sequencing Center for Infectious Disease"/>
            <person name="Wu L."/>
            <person name="Ma J."/>
        </authorList>
    </citation>
    <scope>NUCLEOTIDE SEQUENCE [LARGE SCALE GENOMIC DNA]</scope>
    <source>
        <strain evidence="3">JCM 9373</strain>
    </source>
</reference>
<feature type="region of interest" description="Disordered" evidence="1">
    <location>
        <begin position="120"/>
        <end position="142"/>
    </location>
</feature>
<evidence type="ECO:0000313" key="3">
    <source>
        <dbReference type="Proteomes" id="UP001500320"/>
    </source>
</evidence>
<feature type="region of interest" description="Disordered" evidence="1">
    <location>
        <begin position="1"/>
        <end position="49"/>
    </location>
</feature>
<feature type="compositionally biased region" description="Basic and acidic residues" evidence="1">
    <location>
        <begin position="126"/>
        <end position="136"/>
    </location>
</feature>
<keyword evidence="3" id="KW-1185">Reference proteome</keyword>
<comment type="caution">
    <text evidence="2">The sequence shown here is derived from an EMBL/GenBank/DDBJ whole genome shotgun (WGS) entry which is preliminary data.</text>
</comment>
<accession>A0ABP6MHJ9</accession>
<proteinExistence type="predicted"/>
<name>A0ABP6MHJ9_9ACTN</name>
<dbReference type="EMBL" id="BAAAUT010000001">
    <property type="protein sequence ID" value="GAA3114069.1"/>
    <property type="molecule type" value="Genomic_DNA"/>
</dbReference>
<evidence type="ECO:0000256" key="1">
    <source>
        <dbReference type="SAM" id="MobiDB-lite"/>
    </source>
</evidence>
<gene>
    <name evidence="2" type="ORF">GCM10010466_01480</name>
</gene>
<dbReference type="Proteomes" id="UP001500320">
    <property type="component" value="Unassembled WGS sequence"/>
</dbReference>
<protein>
    <submittedName>
        <fullName evidence="2">Uncharacterized protein</fullName>
    </submittedName>
</protein>
<evidence type="ECO:0000313" key="2">
    <source>
        <dbReference type="EMBL" id="GAA3114069.1"/>
    </source>
</evidence>